<sequence length="1227" mass="134371">MTLWPATPTDDDSLDRHGAIREYRHILLQPPHPRPPPQPGLTSLSNPPTTLTFSTVSTFDHHQLRLLCAKFAMLLLHQVGSVKLGEVVRYTVTYTPSQDRILPSPEKLHVRIRNTSAIALRAAFVHGPYNLCVAAYPAAFNPNVKFQNPRRYGVPEFEPMVKAGGSWQCELVVPEHIRQSAGTGSHGHFGAGPDHEAESASWIIEVSSQVIFSTSASVGYEVVLARDEKSLNLNSLPVIGGQAKAPQPGKVSDLVHHDHTKNSHRSGPPKGVFSRAITLKVEDTATLWNTPRLPGWDNGSKILERGKMRAPKEEAAVAAAAASSATATANHKNTASRVATSEPPHSPSSSAKLHEKPKSIRRTVRQQVDAARLRNRGAAGSAQQKRFRERGQGSDAPETARYRHDDEAEEDEEDEEVIVRGFSGNATRTERGIKFLGKRLARYILSTCYPDQPFLPSFKGAAEVAANNIKPDHEGKTAHKHSSIHKEEIPLAARPFKITSISFIGHSLGGLIQTYAVAYVQKHSPQFFDLIKPINFVTLATPFLGLSNENPLYVKFALDFGLVGRTGQDLGLTWRAPTIARSGWGAIVSNLGESAHKKVIGESRPESKPLLRILPTGPAHTALKKFRNRTVYSNVVNDGIVPLRTSCLLFLDWQGLGRVEKARRDAGLVETLVGAGWAELTGANVGSTRREARQLPPEDNDEGSGTATPTAPQNAAEVPQPGQNAIVEDDTLACDQYRRLTRTMPRPRRPNLPNRLTMAVNKIYRRSQTIKFDDSSTTSQSSGASKVTSGQEFENDTDGMNAPPRTTFFESAHDLINPTLPSTEFVVDPSKRPRAIFHDRVYHPSDIPPPPLKKKNSSGSLVIRRRNTGHSTASTDTKDHAPSVASSLGSSPRTPSQGVGREDSLQSTKDYDDTTNTNPNKDEDQEIDGSQMRVEEKIARAYHRGMAWRKVLVKLEPDAHNNIIVRRMFANAFGWPVVKHLVDAHFSDSATVRMRVDEEGGEERAFDMGQPPDQYGGEVKRSNGNDGAGGTSTHEKPPHEETSAQRTARKEQEGREGENLAREAEDKVTALPRKPEASSPVASTAEEAYAPKQRVSRADSMTWSDGDWADTDGDSDVGTEAGGRSPRPMTPDGKGKDVHGSWNWTEKIVGKGPATRSVSGQQQQQHLQPSAQPPPLHIPAGGKPVEEMTPQEMTPQEVKPQEGKPQEGKPQEVKSQETRSEEARSQE</sequence>
<dbReference type="eggNOG" id="KOG4372">
    <property type="taxonomic scope" value="Eukaryota"/>
</dbReference>
<feature type="region of interest" description="Disordered" evidence="3">
    <location>
        <begin position="841"/>
        <end position="860"/>
    </location>
</feature>
<keyword evidence="2" id="KW-0442">Lipid degradation</keyword>
<feature type="compositionally biased region" description="Low complexity" evidence="3">
    <location>
        <begin position="316"/>
        <end position="329"/>
    </location>
</feature>
<feature type="compositionally biased region" description="Polar residues" evidence="3">
    <location>
        <begin position="703"/>
        <end position="713"/>
    </location>
</feature>
<dbReference type="STRING" id="526221.C9S7F3"/>
<dbReference type="InterPro" id="IPR044294">
    <property type="entry name" value="Lipase-like"/>
</dbReference>
<evidence type="ECO:0000313" key="5">
    <source>
        <dbReference type="EMBL" id="EEY14714.1"/>
    </source>
</evidence>
<dbReference type="PANTHER" id="PTHR12482:SF62">
    <property type="entry name" value="LIPASE ROG1-RELATED"/>
    <property type="match status" value="1"/>
</dbReference>
<feature type="domain" description="DUF676" evidence="4">
    <location>
        <begin position="498"/>
        <end position="645"/>
    </location>
</feature>
<dbReference type="EMBL" id="DS985214">
    <property type="protein sequence ID" value="EEY14714.1"/>
    <property type="molecule type" value="Genomic_DNA"/>
</dbReference>
<evidence type="ECO:0000256" key="3">
    <source>
        <dbReference type="SAM" id="MobiDB-lite"/>
    </source>
</evidence>
<feature type="region of interest" description="Disordered" evidence="3">
    <location>
        <begin position="684"/>
        <end position="732"/>
    </location>
</feature>
<feature type="compositionally biased region" description="Low complexity" evidence="3">
    <location>
        <begin position="1161"/>
        <end position="1170"/>
    </location>
</feature>
<accession>C9S7F3</accession>
<dbReference type="RefSeq" id="XP_003009140.1">
    <property type="nucleotide sequence ID" value="XM_003009094.1"/>
</dbReference>
<gene>
    <name evidence="5" type="ORF">VDBG_00823</name>
</gene>
<proteinExistence type="inferred from homology"/>
<dbReference type="Pfam" id="PF05057">
    <property type="entry name" value="DUF676"/>
    <property type="match status" value="2"/>
</dbReference>
<feature type="region of interest" description="Disordered" evidence="3">
    <location>
        <begin position="868"/>
        <end position="931"/>
    </location>
</feature>
<dbReference type="GeneID" id="9530715"/>
<feature type="compositionally biased region" description="Polar residues" evidence="3">
    <location>
        <begin position="884"/>
        <end position="897"/>
    </location>
</feature>
<feature type="region of interest" description="Disordered" evidence="3">
    <location>
        <begin position="27"/>
        <end position="47"/>
    </location>
</feature>
<dbReference type="HOGENOM" id="CLU_007367_0_0_1"/>
<dbReference type="SUPFAM" id="SSF53474">
    <property type="entry name" value="alpha/beta-Hydrolases"/>
    <property type="match status" value="1"/>
</dbReference>
<feature type="compositionally biased region" description="Polar residues" evidence="3">
    <location>
        <begin position="330"/>
        <end position="339"/>
    </location>
</feature>
<feature type="region of interest" description="Disordered" evidence="3">
    <location>
        <begin position="770"/>
        <end position="806"/>
    </location>
</feature>
<feature type="region of interest" description="Disordered" evidence="3">
    <location>
        <begin position="998"/>
        <end position="1227"/>
    </location>
</feature>
<dbReference type="Proteomes" id="UP000008698">
    <property type="component" value="Unassembled WGS sequence"/>
</dbReference>
<feature type="compositionally biased region" description="Acidic residues" evidence="3">
    <location>
        <begin position="407"/>
        <end position="416"/>
    </location>
</feature>
<evidence type="ECO:0000256" key="2">
    <source>
        <dbReference type="ARBA" id="ARBA00022963"/>
    </source>
</evidence>
<reference evidence="6" key="1">
    <citation type="journal article" date="2011" name="PLoS Pathog.">
        <title>Comparative genomics yields insights into niche adaptation of plant vascular wilt pathogens.</title>
        <authorList>
            <person name="Klosterman S.J."/>
            <person name="Subbarao K.V."/>
            <person name="Kang S."/>
            <person name="Veronese P."/>
            <person name="Gold S.E."/>
            <person name="Thomma B.P.H.J."/>
            <person name="Chen Z."/>
            <person name="Henrissat B."/>
            <person name="Lee Y.-H."/>
            <person name="Park J."/>
            <person name="Garcia-Pedrajas M.D."/>
            <person name="Barbara D.J."/>
            <person name="Anchieta A."/>
            <person name="de Jonge R."/>
            <person name="Santhanam P."/>
            <person name="Maruthachalam K."/>
            <person name="Atallah Z."/>
            <person name="Amyotte S.G."/>
            <person name="Paz Z."/>
            <person name="Inderbitzin P."/>
            <person name="Hayes R.J."/>
            <person name="Heiman D.I."/>
            <person name="Young S."/>
            <person name="Zeng Q."/>
            <person name="Engels R."/>
            <person name="Galagan J."/>
            <person name="Cuomo C.A."/>
            <person name="Dobinson K.F."/>
            <person name="Ma L.-J."/>
        </authorList>
    </citation>
    <scope>NUCLEOTIDE SEQUENCE [LARGE SCALE GENOMIC DNA]</scope>
    <source>
        <strain evidence="6">VaMs.102 / ATCC MYA-4576 / FGSC 10136</strain>
    </source>
</reference>
<dbReference type="GO" id="GO:0047372">
    <property type="term" value="F:monoacylglycerol lipase activity"/>
    <property type="evidence" value="ECO:0007669"/>
    <property type="project" value="TreeGrafter"/>
</dbReference>
<evidence type="ECO:0000313" key="6">
    <source>
        <dbReference type="Proteomes" id="UP000008698"/>
    </source>
</evidence>
<feature type="compositionally biased region" description="Basic and acidic residues" evidence="3">
    <location>
        <begin position="1199"/>
        <end position="1227"/>
    </location>
</feature>
<dbReference type="PANTHER" id="PTHR12482">
    <property type="entry name" value="LIPASE ROG1-RELATED-RELATED"/>
    <property type="match status" value="1"/>
</dbReference>
<keyword evidence="5" id="KW-0418">Kinase</keyword>
<dbReference type="AlphaFoldDB" id="C9S7F3"/>
<name>C9S7F3_VERA1</name>
<feature type="compositionally biased region" description="Basic and acidic residues" evidence="3">
    <location>
        <begin position="900"/>
        <end position="912"/>
    </location>
</feature>
<dbReference type="GO" id="GO:0016301">
    <property type="term" value="F:kinase activity"/>
    <property type="evidence" value="ECO:0007669"/>
    <property type="project" value="UniProtKB-KW"/>
</dbReference>
<organism evidence="6">
    <name type="scientific">Verticillium alfalfae (strain VaMs.102 / ATCC MYA-4576 / FGSC 10136)</name>
    <name type="common">Verticillium wilt of alfalfa</name>
    <name type="synonym">Verticillium albo-atrum</name>
    <dbReference type="NCBI Taxonomy" id="526221"/>
    <lineage>
        <taxon>Eukaryota</taxon>
        <taxon>Fungi</taxon>
        <taxon>Dikarya</taxon>
        <taxon>Ascomycota</taxon>
        <taxon>Pezizomycotina</taxon>
        <taxon>Sordariomycetes</taxon>
        <taxon>Hypocreomycetidae</taxon>
        <taxon>Glomerellales</taxon>
        <taxon>Plectosphaerellaceae</taxon>
        <taxon>Verticillium</taxon>
    </lineage>
</organism>
<evidence type="ECO:0000259" key="4">
    <source>
        <dbReference type="Pfam" id="PF05057"/>
    </source>
</evidence>
<dbReference type="InterPro" id="IPR029058">
    <property type="entry name" value="AB_hydrolase_fold"/>
</dbReference>
<feature type="compositionally biased region" description="Basic and acidic residues" evidence="3">
    <location>
        <begin position="1033"/>
        <end position="1076"/>
    </location>
</feature>
<comment type="similarity">
    <text evidence="1">Belongs to the putative lipase ROG1 family.</text>
</comment>
<dbReference type="KEGG" id="val:VDBG_00823"/>
<keyword evidence="6" id="KW-1185">Reference proteome</keyword>
<evidence type="ECO:0000256" key="1">
    <source>
        <dbReference type="ARBA" id="ARBA00007920"/>
    </source>
</evidence>
<keyword evidence="5" id="KW-0808">Transferase</keyword>
<dbReference type="Gene3D" id="3.40.50.1820">
    <property type="entry name" value="alpha/beta hydrolase"/>
    <property type="match status" value="1"/>
</dbReference>
<feature type="compositionally biased region" description="Low complexity" evidence="3">
    <location>
        <begin position="775"/>
        <end position="785"/>
    </location>
</feature>
<dbReference type="InterPro" id="IPR007751">
    <property type="entry name" value="DUF676_lipase-like"/>
</dbReference>
<feature type="region of interest" description="Disordered" evidence="3">
    <location>
        <begin position="314"/>
        <end position="416"/>
    </location>
</feature>
<dbReference type="OMA" id="WSYIRPT"/>
<protein>
    <submittedName>
        <fullName evidence="5">Revertant of glycogen synthase kinase mutation</fullName>
    </submittedName>
</protein>
<keyword evidence="2" id="KW-0443">Lipid metabolism</keyword>
<dbReference type="OrthoDB" id="5368485at2759"/>
<dbReference type="GO" id="GO:0016042">
    <property type="term" value="P:lipid catabolic process"/>
    <property type="evidence" value="ECO:0007669"/>
    <property type="project" value="UniProtKB-KW"/>
</dbReference>
<feature type="domain" description="DUF676" evidence="4">
    <location>
        <begin position="409"/>
        <end position="448"/>
    </location>
</feature>
<feature type="compositionally biased region" description="Pro residues" evidence="3">
    <location>
        <begin position="30"/>
        <end position="39"/>
    </location>
</feature>
<feature type="compositionally biased region" description="Acidic residues" evidence="3">
    <location>
        <begin position="1107"/>
        <end position="1117"/>
    </location>
</feature>